<dbReference type="Pfam" id="PF01030">
    <property type="entry name" value="Recep_L_domain"/>
    <property type="match status" value="2"/>
</dbReference>
<evidence type="ECO:0000256" key="1">
    <source>
        <dbReference type="SAM" id="MobiDB-lite"/>
    </source>
</evidence>
<reference evidence="3 4" key="2">
    <citation type="submission" date="2018-11" db="EMBL/GenBank/DDBJ databases">
        <authorList>
            <consortium name="Pathogen Informatics"/>
        </authorList>
    </citation>
    <scope>NUCLEOTIDE SEQUENCE [LARGE SCALE GENOMIC DNA]</scope>
</reference>
<sequence>MIVRRTNEYAFDSSLCIYSHLGAAMLLIVLPLLVSQSRAGDDVYCRSLDIRNSPAMAFQDKETNDKWSTLANCTVMEGDFSVSMITSANYTHESFPVFERLRVITGHLLVFQVSALRSLKRMFPNLRVIGGQELIMNYALVIYQNTHLVEVGLPKLTTIINGGVRIMDNTQLCYSRYIDWGTMLIGPANDILIDQSKITDSGLHGCKGAFADLCSDECVPEDESRCHKVDGVLSCWDAETCQMQCEHSRNDDKSPGPGCDDYGRRCHEHRCVTLEECRNISAPVTSESTKKQMLIVENMCRVDCPFGQEIVQSYADPHNSSRCIKCEGYCPVKCKGGTIDSYGRINDYHFKKCNVIEGYLEIELRTGLDSAAVEKVGEALGSIEVIEGYLLIDFSISFVSLNMFKRLRLIKGNTLWRDRYALAIFENPNLRQVFDVERQPLSIGNGTVLFQNNRMLCYNRIKALIDHIGLTDVKENDVSYYSNGDRAICNETTFEVRTEDVHSFGFMISWVAFNTTDMDHRKFLGYQVFYKKVDGPDPNLTIDDDRSACSDSWQMHFEPEKGNAKEGLNRGTGLFGVESNTWYAYYVQTKLINHPGARNAISKIHFVKTLFSPPDPPKDVRGRSTKSDQMDLEWDPPVRPNGDITHYMVKWQPFLGDSSAVAGHVCDDKAGAYFIHQFLTTSEHSLK</sequence>
<dbReference type="Gene3D" id="2.10.220.10">
    <property type="entry name" value="Hormone Receptor, Insulin-like Growth Factor Receptor 1, Chain A, domain 2"/>
    <property type="match status" value="1"/>
</dbReference>
<dbReference type="SUPFAM" id="SSF52058">
    <property type="entry name" value="L domain-like"/>
    <property type="match status" value="2"/>
</dbReference>
<evidence type="ECO:0000259" key="2">
    <source>
        <dbReference type="PROSITE" id="PS50853"/>
    </source>
</evidence>
<proteinExistence type="predicted"/>
<dbReference type="InterPro" id="IPR053079">
    <property type="entry name" value="SPS2_domain"/>
</dbReference>
<dbReference type="Pfam" id="PF00041">
    <property type="entry name" value="fn3"/>
    <property type="match status" value="1"/>
</dbReference>
<evidence type="ECO:0000313" key="5">
    <source>
        <dbReference type="WBParaSite" id="TCNE_0001513201-mRNA-1"/>
    </source>
</evidence>
<name>A0A183V312_TOXCA</name>
<dbReference type="InterPro" id="IPR036116">
    <property type="entry name" value="FN3_sf"/>
</dbReference>
<dbReference type="Proteomes" id="UP000050794">
    <property type="component" value="Unassembled WGS sequence"/>
</dbReference>
<organism evidence="4 5">
    <name type="scientific">Toxocara canis</name>
    <name type="common">Canine roundworm</name>
    <dbReference type="NCBI Taxonomy" id="6265"/>
    <lineage>
        <taxon>Eukaryota</taxon>
        <taxon>Metazoa</taxon>
        <taxon>Ecdysozoa</taxon>
        <taxon>Nematoda</taxon>
        <taxon>Chromadorea</taxon>
        <taxon>Rhabditida</taxon>
        <taxon>Spirurina</taxon>
        <taxon>Ascaridomorpha</taxon>
        <taxon>Ascaridoidea</taxon>
        <taxon>Toxocaridae</taxon>
        <taxon>Toxocara</taxon>
    </lineage>
</organism>
<dbReference type="CDD" id="cd00063">
    <property type="entry name" value="FN3"/>
    <property type="match status" value="1"/>
</dbReference>
<feature type="compositionally biased region" description="Basic and acidic residues" evidence="1">
    <location>
        <begin position="616"/>
        <end position="629"/>
    </location>
</feature>
<dbReference type="InterPro" id="IPR036941">
    <property type="entry name" value="Rcpt_L-dom_sf"/>
</dbReference>
<dbReference type="Gene3D" id="3.80.20.20">
    <property type="entry name" value="Receptor L-domain"/>
    <property type="match status" value="2"/>
</dbReference>
<feature type="region of interest" description="Disordered" evidence="1">
    <location>
        <begin position="615"/>
        <end position="637"/>
    </location>
</feature>
<dbReference type="InterPro" id="IPR003961">
    <property type="entry name" value="FN3_dom"/>
</dbReference>
<protein>
    <submittedName>
        <fullName evidence="5">Fibronectin type-III domain-containing protein</fullName>
    </submittedName>
</protein>
<feature type="domain" description="Fibronectin type-III" evidence="2">
    <location>
        <begin position="613"/>
        <end position="687"/>
    </location>
</feature>
<dbReference type="Gene3D" id="2.60.40.10">
    <property type="entry name" value="Immunoglobulins"/>
    <property type="match status" value="2"/>
</dbReference>
<evidence type="ECO:0000313" key="4">
    <source>
        <dbReference type="Proteomes" id="UP000050794"/>
    </source>
</evidence>
<evidence type="ECO:0000313" key="3">
    <source>
        <dbReference type="EMBL" id="VDM46453.1"/>
    </source>
</evidence>
<dbReference type="SUPFAM" id="SSF49265">
    <property type="entry name" value="Fibronectin type III"/>
    <property type="match status" value="1"/>
</dbReference>
<reference evidence="5" key="1">
    <citation type="submission" date="2016-06" db="UniProtKB">
        <authorList>
            <consortium name="WormBaseParasite"/>
        </authorList>
    </citation>
    <scope>IDENTIFICATION</scope>
</reference>
<dbReference type="PANTHER" id="PTHR21662:SF59">
    <property type="entry name" value="RECEPTOR PROTEIN-TYROSINE KINASE"/>
    <property type="match status" value="1"/>
</dbReference>
<dbReference type="AlphaFoldDB" id="A0A183V312"/>
<gene>
    <name evidence="3" type="ORF">TCNE_LOCUS15132</name>
</gene>
<keyword evidence="4" id="KW-1185">Reference proteome</keyword>
<dbReference type="PANTHER" id="PTHR21662">
    <property type="entry name" value="RECEPTOR PROTEIN-TYROSINE KINASE"/>
    <property type="match status" value="1"/>
</dbReference>
<dbReference type="WBParaSite" id="TCNE_0001513201-mRNA-1">
    <property type="protein sequence ID" value="TCNE_0001513201-mRNA-1"/>
    <property type="gene ID" value="TCNE_0001513201"/>
</dbReference>
<dbReference type="InterPro" id="IPR000494">
    <property type="entry name" value="Rcpt_L-dom"/>
</dbReference>
<dbReference type="InterPro" id="IPR013783">
    <property type="entry name" value="Ig-like_fold"/>
</dbReference>
<dbReference type="PROSITE" id="PS50853">
    <property type="entry name" value="FN3"/>
    <property type="match status" value="1"/>
</dbReference>
<accession>A0A183V312</accession>
<dbReference type="EMBL" id="UYWY01022652">
    <property type="protein sequence ID" value="VDM46453.1"/>
    <property type="molecule type" value="Genomic_DNA"/>
</dbReference>